<feature type="transmembrane region" description="Helical" evidence="2">
    <location>
        <begin position="412"/>
        <end position="435"/>
    </location>
</feature>
<dbReference type="EMBL" id="QBIY01005605">
    <property type="protein sequence ID" value="RXN37616.1"/>
    <property type="molecule type" value="Genomic_DNA"/>
</dbReference>
<evidence type="ECO:0000256" key="2">
    <source>
        <dbReference type="SAM" id="Phobius"/>
    </source>
</evidence>
<dbReference type="AlphaFoldDB" id="A0A498P102"/>
<dbReference type="PANTHER" id="PTHR46108">
    <property type="entry name" value="BLUE CHEESE"/>
    <property type="match status" value="1"/>
</dbReference>
<dbReference type="STRING" id="84645.A0A498P102"/>
<dbReference type="InterPro" id="IPR051944">
    <property type="entry name" value="BEACH_domain_protein"/>
</dbReference>
<keyword evidence="2" id="KW-0812">Transmembrane</keyword>
<sequence length="453" mass="49469">MTLLPSIYCPSDPCLSEELQLAVAHHVQTLVKTERNRQIMCEFGLVSTLLTSCKHTLIDNSHSLHLPIVRILEKLASQSMDHKCLRCLFLPSLATVKGVSADFISTGGLGTDMMEPDEQTPSILQSSVRFNCSKQLIPGQWHHLCLVIAKGIKKSCLVTAYLNATAIGSAKIKYIQPFPGQSISMDPSAVIDVCGIIGTPSLWKQHAVLVWRVGPTYLFEEVLSSDQVETIYGQGTKYIGNYLALNAQGGETDVAVPQIRMVSPERISFGINMAVSTITTVVDIRDQYNEVDCRLIAKEMGITSRDNCTPVYLAHNISQHLSGTARTIGAALVGCFGVRAFKSYSTASSFQYIGGTAAILSLVAMASDDSSLYAAIKVLLSVLETNPVMEQEMKRTNGYKLLSFLLKMKSQLIGSTIFQLIMAIVGTMELGMVAVRIPNITAFQDILCDFEIQ</sequence>
<reference evidence="3 4" key="1">
    <citation type="submission" date="2018-03" db="EMBL/GenBank/DDBJ databases">
        <title>Draft genome sequence of Rohu Carp (Labeo rohita).</title>
        <authorList>
            <person name="Das P."/>
            <person name="Kushwaha B."/>
            <person name="Joshi C.G."/>
            <person name="Kumar D."/>
            <person name="Nagpure N.S."/>
            <person name="Sahoo L."/>
            <person name="Das S.P."/>
            <person name="Bit A."/>
            <person name="Patnaik S."/>
            <person name="Meher P.K."/>
            <person name="Jayasankar P."/>
            <person name="Koringa P.G."/>
            <person name="Patel N.V."/>
            <person name="Hinsu A.T."/>
            <person name="Kumar R."/>
            <person name="Pandey M."/>
            <person name="Agarwal S."/>
            <person name="Srivastava S."/>
            <person name="Singh M."/>
            <person name="Iquebal M.A."/>
            <person name="Jaiswal S."/>
            <person name="Angadi U.B."/>
            <person name="Kumar N."/>
            <person name="Raza M."/>
            <person name="Shah T.M."/>
            <person name="Rai A."/>
            <person name="Jena J.K."/>
        </authorList>
    </citation>
    <scope>NUCLEOTIDE SEQUENCE [LARGE SCALE GENOMIC DNA]</scope>
    <source>
        <strain evidence="3">DASCIFA01</strain>
        <tissue evidence="3">Testis</tissue>
    </source>
</reference>
<keyword evidence="4" id="KW-1185">Reference proteome</keyword>
<keyword evidence="1" id="KW-0853">WD repeat</keyword>
<comment type="caution">
    <text evidence="3">The sequence shown here is derived from an EMBL/GenBank/DDBJ whole genome shotgun (WGS) entry which is preliminary data.</text>
</comment>
<keyword evidence="2" id="KW-0472">Membrane</keyword>
<protein>
    <submittedName>
        <fullName evidence="3">WD repeat-and FYVE domain-containing 4-like protein</fullName>
    </submittedName>
</protein>
<proteinExistence type="predicted"/>
<dbReference type="GO" id="GO:0019882">
    <property type="term" value="P:antigen processing and presentation"/>
    <property type="evidence" value="ECO:0007669"/>
    <property type="project" value="TreeGrafter"/>
</dbReference>
<dbReference type="PANTHER" id="PTHR46108:SF3">
    <property type="entry name" value="WD REPEAT- AND FYVE DOMAIN-CONTAINING PROTEIN 4"/>
    <property type="match status" value="1"/>
</dbReference>
<gene>
    <name evidence="3" type="ORF">ROHU_001886</name>
</gene>
<name>A0A498P102_LABRO</name>
<evidence type="ECO:0000313" key="4">
    <source>
        <dbReference type="Proteomes" id="UP000290572"/>
    </source>
</evidence>
<organism evidence="3 4">
    <name type="scientific">Labeo rohita</name>
    <name type="common">Indian major carp</name>
    <name type="synonym">Cyprinus rohita</name>
    <dbReference type="NCBI Taxonomy" id="84645"/>
    <lineage>
        <taxon>Eukaryota</taxon>
        <taxon>Metazoa</taxon>
        <taxon>Chordata</taxon>
        <taxon>Craniata</taxon>
        <taxon>Vertebrata</taxon>
        <taxon>Euteleostomi</taxon>
        <taxon>Actinopterygii</taxon>
        <taxon>Neopterygii</taxon>
        <taxon>Teleostei</taxon>
        <taxon>Ostariophysi</taxon>
        <taxon>Cypriniformes</taxon>
        <taxon>Cyprinidae</taxon>
        <taxon>Labeoninae</taxon>
        <taxon>Labeonini</taxon>
        <taxon>Labeo</taxon>
    </lineage>
</organism>
<evidence type="ECO:0000313" key="3">
    <source>
        <dbReference type="EMBL" id="RXN37616.1"/>
    </source>
</evidence>
<keyword evidence="2" id="KW-1133">Transmembrane helix</keyword>
<evidence type="ECO:0000256" key="1">
    <source>
        <dbReference type="ARBA" id="ARBA00022574"/>
    </source>
</evidence>
<dbReference type="Proteomes" id="UP000290572">
    <property type="component" value="Unassembled WGS sequence"/>
</dbReference>
<accession>A0A498P102</accession>